<proteinExistence type="predicted"/>
<name>A0ABT9NFK7_9ACTO</name>
<dbReference type="Proteomes" id="UP001243212">
    <property type="component" value="Unassembled WGS sequence"/>
</dbReference>
<evidence type="ECO:0000313" key="1">
    <source>
        <dbReference type="EMBL" id="MDP9806114.1"/>
    </source>
</evidence>
<evidence type="ECO:0000313" key="2">
    <source>
        <dbReference type="Proteomes" id="UP001243212"/>
    </source>
</evidence>
<reference evidence="1 2" key="1">
    <citation type="submission" date="2023-07" db="EMBL/GenBank/DDBJ databases">
        <title>Sequencing the genomes of 1000 actinobacteria strains.</title>
        <authorList>
            <person name="Klenk H.-P."/>
        </authorList>
    </citation>
    <scope>NUCLEOTIDE SEQUENCE [LARGE SCALE GENOMIC DNA]</scope>
    <source>
        <strain evidence="1 2">DSM 17163</strain>
    </source>
</reference>
<protein>
    <submittedName>
        <fullName evidence="1">Uncharacterized protein</fullName>
    </submittedName>
</protein>
<organism evidence="1 2">
    <name type="scientific">Trueperella bonasi</name>
    <dbReference type="NCBI Taxonomy" id="312286"/>
    <lineage>
        <taxon>Bacteria</taxon>
        <taxon>Bacillati</taxon>
        <taxon>Actinomycetota</taxon>
        <taxon>Actinomycetes</taxon>
        <taxon>Actinomycetales</taxon>
        <taxon>Actinomycetaceae</taxon>
        <taxon>Trueperella</taxon>
    </lineage>
</organism>
<gene>
    <name evidence="1" type="ORF">J2S70_000696</name>
</gene>
<comment type="caution">
    <text evidence="1">The sequence shown here is derived from an EMBL/GenBank/DDBJ whole genome shotgun (WGS) entry which is preliminary data.</text>
</comment>
<accession>A0ABT9NFK7</accession>
<keyword evidence="2" id="KW-1185">Reference proteome</keyword>
<dbReference type="EMBL" id="JAUSQX010000001">
    <property type="protein sequence ID" value="MDP9806114.1"/>
    <property type="molecule type" value="Genomic_DNA"/>
</dbReference>
<sequence>MLGGEAANSGLAPSLAPDRMRGLKSKVVWGAIFGERVRKMVPLVMGAGYNG</sequence>